<dbReference type="Pfam" id="PF01202">
    <property type="entry name" value="SKI"/>
    <property type="match status" value="1"/>
</dbReference>
<dbReference type="GO" id="GO:0009073">
    <property type="term" value="P:aromatic amino acid family biosynthetic process"/>
    <property type="evidence" value="ECO:0007669"/>
    <property type="project" value="UniProtKB-KW"/>
</dbReference>
<dbReference type="Gene3D" id="3.40.50.1970">
    <property type="match status" value="1"/>
</dbReference>
<dbReference type="PANTHER" id="PTHR43622">
    <property type="entry name" value="3-DEHYDROQUINATE SYNTHASE"/>
    <property type="match status" value="1"/>
</dbReference>
<dbReference type="Pfam" id="PF24621">
    <property type="entry name" value="DHQS_C"/>
    <property type="match status" value="1"/>
</dbReference>
<feature type="binding site" evidence="20">
    <location>
        <position position="80"/>
    </location>
    <ligand>
        <name>substrate</name>
    </ligand>
</feature>
<dbReference type="Gene3D" id="1.20.1090.10">
    <property type="entry name" value="Dehydroquinate synthase-like - alpha domain"/>
    <property type="match status" value="1"/>
</dbReference>
<evidence type="ECO:0000256" key="13">
    <source>
        <dbReference type="ARBA" id="ARBA00022840"/>
    </source>
</evidence>
<comment type="pathway">
    <text evidence="4 21">Metabolic intermediate biosynthesis; chorismate biosynthesis; chorismate from D-erythrose 4-phosphate and phosphoenolpyruvate: step 2/7.</text>
</comment>
<comment type="subcellular location">
    <subcellularLocation>
        <location evidence="21">Cytoplasm</location>
    </subcellularLocation>
</comment>
<comment type="similarity">
    <text evidence="20">Belongs to the shikimate kinase family.</text>
</comment>
<evidence type="ECO:0000259" key="22">
    <source>
        <dbReference type="Pfam" id="PF01761"/>
    </source>
</evidence>
<evidence type="ECO:0000313" key="24">
    <source>
        <dbReference type="EMBL" id="QJC21754.1"/>
    </source>
</evidence>
<comment type="cofactor">
    <cofactor evidence="21">
        <name>Co(2+)</name>
        <dbReference type="ChEBI" id="CHEBI:48828"/>
    </cofactor>
    <cofactor evidence="21">
        <name>Zn(2+)</name>
        <dbReference type="ChEBI" id="CHEBI:29105"/>
    </cofactor>
    <text evidence="21">Binds 1 divalent metal cation per subunit. Can use either Co(2+) or Zn(2+).</text>
</comment>
<dbReference type="InterPro" id="IPR056179">
    <property type="entry name" value="DHQS_C"/>
</dbReference>
<evidence type="ECO:0000256" key="6">
    <source>
        <dbReference type="ARBA" id="ARBA00022490"/>
    </source>
</evidence>
<feature type="binding site" evidence="20">
    <location>
        <position position="153"/>
    </location>
    <ligand>
        <name>ATP</name>
        <dbReference type="ChEBI" id="CHEBI:30616"/>
    </ligand>
</feature>
<dbReference type="KEGG" id="arca:HC352_04030"/>
<comment type="subunit">
    <text evidence="20">Monomer.</text>
</comment>
<comment type="catalytic activity">
    <reaction evidence="1 21">
        <text>7-phospho-2-dehydro-3-deoxy-D-arabino-heptonate = 3-dehydroquinate + phosphate</text>
        <dbReference type="Rhea" id="RHEA:21968"/>
        <dbReference type="ChEBI" id="CHEBI:32364"/>
        <dbReference type="ChEBI" id="CHEBI:43474"/>
        <dbReference type="ChEBI" id="CHEBI:58394"/>
        <dbReference type="EC" id="4.2.3.4"/>
    </reaction>
</comment>
<dbReference type="GO" id="GO:0008652">
    <property type="term" value="P:amino acid biosynthetic process"/>
    <property type="evidence" value="ECO:0007669"/>
    <property type="project" value="UniProtKB-KW"/>
</dbReference>
<dbReference type="CDD" id="cd00464">
    <property type="entry name" value="SK"/>
    <property type="match status" value="1"/>
</dbReference>
<sequence>MTLSAVIVGMPGAGKTTVGRIVAHRLRLPFADSDRLITQKTGMAVADIFAQFGQHHFRDVEHDVIREACEHRDGILSVGGGALLDPRTRKLLAQERVIFIDVDDDVLIARLRRSRTVRPVLGDDIAGSVARLRSERSAFYYEVASEIVMSDDRGLNVVVGQVLDRLSRPQTIVKVDGDDPYQVVVGSDLVPQIVRALRPASKVFLIHSPNLTSFVGRIDEHLSHAGLRSLAFELPDGEAAKSRTVVDQLWDIAGQAHLGRDCVVLAVGGGATTDVAGFFASTWMRGVRLVCVPTTLLAMVDAAVGGKTAINTGQGKNLVGTFWPPSQVFCDTDVLSSLSEVERISGLAEVAKCGFIADHQIITMLESANYSLQDLIARSIRVKAEVVSQDLRETGLREVLNYGHTLGHAIERVENYSWKHGYAVAVGCVFAAALAVHAGFAPIELIDQQRQILKKIGLPTTYAIGKRDQVEEAMRVDKKVRDGQLRFVVVDQDRAMHIVQDPDIQALDFAWEQIQ</sequence>
<accession>A0A6H2EKM5</accession>
<dbReference type="SUPFAM" id="SSF56796">
    <property type="entry name" value="Dehydroquinate synthase-like"/>
    <property type="match status" value="1"/>
</dbReference>
<protein>
    <recommendedName>
        <fullName evidence="20 21">Multifunctional fusion protein</fullName>
    </recommendedName>
    <domain>
        <recommendedName>
            <fullName evidence="20">Shikimate kinase</fullName>
            <shortName evidence="20">SK</shortName>
            <ecNumber evidence="20">2.7.1.71</ecNumber>
        </recommendedName>
    </domain>
    <domain>
        <recommendedName>
            <fullName evidence="21">3-dehydroquinate synthase</fullName>
            <shortName evidence="21">DHQS</shortName>
            <ecNumber evidence="21">4.2.3.4</ecNumber>
        </recommendedName>
    </domain>
</protein>
<evidence type="ECO:0000256" key="5">
    <source>
        <dbReference type="ARBA" id="ARBA00004842"/>
    </source>
</evidence>
<evidence type="ECO:0000256" key="11">
    <source>
        <dbReference type="ARBA" id="ARBA00022777"/>
    </source>
</evidence>
<evidence type="ECO:0000256" key="1">
    <source>
        <dbReference type="ARBA" id="ARBA00001393"/>
    </source>
</evidence>
<keyword evidence="18 21" id="KW-0170">Cobalt</keyword>
<feature type="binding site" evidence="21">
    <location>
        <position position="316"/>
    </location>
    <ligand>
        <name>NAD(+)</name>
        <dbReference type="ChEBI" id="CHEBI:57540"/>
    </ligand>
</feature>
<keyword evidence="20" id="KW-0460">Magnesium</keyword>
<evidence type="ECO:0000256" key="7">
    <source>
        <dbReference type="ARBA" id="ARBA00022605"/>
    </source>
</evidence>
<dbReference type="HAMAP" id="MF_00109">
    <property type="entry name" value="Shikimate_kinase"/>
    <property type="match status" value="1"/>
</dbReference>
<keyword evidence="17" id="KW-0511">Multifunctional enzyme</keyword>
<evidence type="ECO:0000259" key="23">
    <source>
        <dbReference type="Pfam" id="PF24621"/>
    </source>
</evidence>
<gene>
    <name evidence="21 24" type="primary">aroB</name>
    <name evidence="20" type="synonym">aroK</name>
    <name evidence="24" type="ORF">HC352_04030</name>
</gene>
<dbReference type="FunFam" id="3.40.50.1970:FF:000007">
    <property type="entry name" value="Pentafunctional AROM polypeptide"/>
    <property type="match status" value="1"/>
</dbReference>
<reference evidence="24 25" key="1">
    <citation type="submission" date="2020-03" db="EMBL/GenBank/DDBJ databases">
        <title>Complete genome of Arcanobacterium buesumensis sp. nov. strain 2701.</title>
        <authorList>
            <person name="Borowiak M."/>
            <person name="Alssahen M."/>
            <person name="Laemmler C."/>
            <person name="Malorny B."/>
            <person name="Hassan A."/>
            <person name="Prenger-Berninghoff E."/>
            <person name="Ploetz M."/>
            <person name="Abdulmawjood A."/>
        </authorList>
    </citation>
    <scope>NUCLEOTIDE SEQUENCE [LARGE SCALE GENOMIC DNA]</scope>
    <source>
        <strain evidence="24 25">2701</strain>
    </source>
</reference>
<dbReference type="GO" id="GO:0004765">
    <property type="term" value="F:shikimate kinase activity"/>
    <property type="evidence" value="ECO:0007669"/>
    <property type="project" value="UniProtKB-UniRule"/>
</dbReference>
<dbReference type="SUPFAM" id="SSF52540">
    <property type="entry name" value="P-loop containing nucleoside triphosphate hydrolases"/>
    <property type="match status" value="1"/>
</dbReference>
<comment type="caution">
    <text evidence="21">Lacks conserved residue(s) required for the propagation of feature annotation.</text>
</comment>
<organism evidence="24 25">
    <name type="scientific">Arcanobacterium buesumense</name>
    <dbReference type="NCBI Taxonomy" id="2722751"/>
    <lineage>
        <taxon>Bacteria</taxon>
        <taxon>Bacillati</taxon>
        <taxon>Actinomycetota</taxon>
        <taxon>Actinomycetes</taxon>
        <taxon>Actinomycetales</taxon>
        <taxon>Actinomycetaceae</taxon>
        <taxon>Arcanobacterium</taxon>
    </lineage>
</organism>
<dbReference type="EC" id="2.7.1.71" evidence="20"/>
<keyword evidence="9 21" id="KW-0479">Metal-binding</keyword>
<feature type="domain" description="3-dehydroquinate synthase C-terminal" evidence="23">
    <location>
        <begin position="346"/>
        <end position="480"/>
    </location>
</feature>
<evidence type="ECO:0000256" key="20">
    <source>
        <dbReference type="HAMAP-Rule" id="MF_00109"/>
    </source>
</evidence>
<dbReference type="EMBL" id="CP050804">
    <property type="protein sequence ID" value="QJC21754.1"/>
    <property type="molecule type" value="Genomic_DNA"/>
</dbReference>
<dbReference type="HAMAP" id="MF_00110">
    <property type="entry name" value="DHQ_synthase"/>
    <property type="match status" value="1"/>
</dbReference>
<keyword evidence="6 21" id="KW-0963">Cytoplasm</keyword>
<dbReference type="InterPro" id="IPR000623">
    <property type="entry name" value="Shikimate_kinase/TSH1"/>
</dbReference>
<feature type="binding site" evidence="21">
    <location>
        <begin position="294"/>
        <end position="295"/>
    </location>
    <ligand>
        <name>NAD(+)</name>
        <dbReference type="ChEBI" id="CHEBI:57540"/>
    </ligand>
</feature>
<dbReference type="AlphaFoldDB" id="A0A6H2EKM5"/>
<comment type="function">
    <text evidence="20">Catalyzes the specific phosphorylation of the 3-hydroxyl group of shikimic acid using ATP as a cosubstrate.</text>
</comment>
<evidence type="ECO:0000256" key="8">
    <source>
        <dbReference type="ARBA" id="ARBA00022679"/>
    </source>
</evidence>
<feature type="binding site" evidence="20">
    <location>
        <position position="16"/>
    </location>
    <ligand>
        <name>Mg(2+)</name>
        <dbReference type="ChEBI" id="CHEBI:18420"/>
    </ligand>
</feature>
<evidence type="ECO:0000256" key="19">
    <source>
        <dbReference type="ARBA" id="ARBA00048567"/>
    </source>
</evidence>
<evidence type="ECO:0000256" key="4">
    <source>
        <dbReference type="ARBA" id="ARBA00004661"/>
    </source>
</evidence>
<dbReference type="InterPro" id="IPR030960">
    <property type="entry name" value="DHQS/DOIS_N"/>
</dbReference>
<dbReference type="Proteomes" id="UP000502298">
    <property type="component" value="Chromosome"/>
</dbReference>
<dbReference type="GO" id="GO:0000287">
    <property type="term" value="F:magnesium ion binding"/>
    <property type="evidence" value="ECO:0007669"/>
    <property type="project" value="UniProtKB-UniRule"/>
</dbReference>
<evidence type="ECO:0000256" key="16">
    <source>
        <dbReference type="ARBA" id="ARBA00023239"/>
    </source>
</evidence>
<feature type="binding site" evidence="21">
    <location>
        <position position="420"/>
    </location>
    <ligand>
        <name>Zn(2+)</name>
        <dbReference type="ChEBI" id="CHEBI:29105"/>
    </ligand>
</feature>
<dbReference type="PROSITE" id="PS01128">
    <property type="entry name" value="SHIKIMATE_KINASE"/>
    <property type="match status" value="1"/>
</dbReference>
<keyword evidence="7 21" id="KW-0028">Amino-acid biosynthesis</keyword>
<keyword evidence="12 21" id="KW-0862">Zinc</keyword>
<feature type="binding site" evidence="21">
    <location>
        <begin position="270"/>
        <end position="274"/>
    </location>
    <ligand>
        <name>NAD(+)</name>
        <dbReference type="ChEBI" id="CHEBI:57540"/>
    </ligand>
</feature>
<comment type="pathway">
    <text evidence="5 20">Metabolic intermediate biosynthesis; chorismate biosynthesis; chorismate from D-erythrose 4-phosphate and phosphoenolpyruvate: step 5/7.</text>
</comment>
<dbReference type="PANTHER" id="PTHR43622:SF7">
    <property type="entry name" value="3-DEHYDROQUINATE SYNTHASE, CHLOROPLASTIC"/>
    <property type="match status" value="1"/>
</dbReference>
<dbReference type="CDD" id="cd08195">
    <property type="entry name" value="DHQS"/>
    <property type="match status" value="1"/>
</dbReference>
<comment type="function">
    <text evidence="21">Catalyzes the conversion of 3-deoxy-D-arabino-heptulosonate 7-phosphate (DAHP) to dehydroquinate (DHQ).</text>
</comment>
<comment type="cofactor">
    <cofactor evidence="3">
        <name>Zn(2+)</name>
        <dbReference type="ChEBI" id="CHEBI:29105"/>
    </cofactor>
</comment>
<dbReference type="RefSeq" id="WP_168917694.1">
    <property type="nucleotide sequence ID" value="NZ_CP050804.1"/>
</dbReference>
<feature type="binding site" evidence="20">
    <location>
        <begin position="12"/>
        <end position="17"/>
    </location>
    <ligand>
        <name>ATP</name>
        <dbReference type="ChEBI" id="CHEBI:30616"/>
    </ligand>
</feature>
<keyword evidence="8 20" id="KW-0808">Transferase</keyword>
<comment type="similarity">
    <text evidence="21">Belongs to the sugar phosphate cyclases superfamily. Dehydroquinate synthase family.</text>
</comment>
<dbReference type="NCBIfam" id="TIGR01357">
    <property type="entry name" value="aroB"/>
    <property type="match status" value="1"/>
</dbReference>
<dbReference type="GO" id="GO:0003856">
    <property type="term" value="F:3-dehydroquinate synthase activity"/>
    <property type="evidence" value="ECO:0007669"/>
    <property type="project" value="UniProtKB-UniRule"/>
</dbReference>
<dbReference type="UniPathway" id="UPA00053">
    <property type="reaction ID" value="UER00085"/>
</dbReference>
<comment type="cofactor">
    <cofactor evidence="20">
        <name>Mg(2+)</name>
        <dbReference type="ChEBI" id="CHEBI:18420"/>
    </cofactor>
    <text evidence="20">Binds 1 Mg(2+) ion per subunit.</text>
</comment>
<evidence type="ECO:0000256" key="9">
    <source>
        <dbReference type="ARBA" id="ARBA00022723"/>
    </source>
</evidence>
<evidence type="ECO:0000256" key="21">
    <source>
        <dbReference type="HAMAP-Rule" id="MF_00110"/>
    </source>
</evidence>
<dbReference type="InterPro" id="IPR023000">
    <property type="entry name" value="Shikimate_kinase_CS"/>
</dbReference>
<keyword evidence="15 21" id="KW-0057">Aromatic amino acid biosynthesis</keyword>
<feature type="binding site" evidence="20">
    <location>
        <position position="34"/>
    </location>
    <ligand>
        <name>substrate</name>
    </ligand>
</feature>
<dbReference type="Gene3D" id="3.40.50.300">
    <property type="entry name" value="P-loop containing nucleotide triphosphate hydrolases"/>
    <property type="match status" value="1"/>
</dbReference>
<evidence type="ECO:0000256" key="12">
    <source>
        <dbReference type="ARBA" id="ARBA00022833"/>
    </source>
</evidence>
<dbReference type="GO" id="GO:0005524">
    <property type="term" value="F:ATP binding"/>
    <property type="evidence" value="ECO:0007669"/>
    <property type="project" value="UniProtKB-UniRule"/>
</dbReference>
<proteinExistence type="inferred from homology"/>
<dbReference type="PRINTS" id="PR01100">
    <property type="entry name" value="SHIKIMTKNASE"/>
</dbReference>
<evidence type="ECO:0000256" key="15">
    <source>
        <dbReference type="ARBA" id="ARBA00023141"/>
    </source>
</evidence>
<keyword evidence="14 21" id="KW-0520">NAD</keyword>
<dbReference type="Pfam" id="PF01761">
    <property type="entry name" value="DHQ_synthase"/>
    <property type="match status" value="1"/>
</dbReference>
<comment type="cofactor">
    <cofactor evidence="2 21">
        <name>NAD(+)</name>
        <dbReference type="ChEBI" id="CHEBI:57540"/>
    </cofactor>
</comment>
<feature type="domain" description="3-dehydroquinate synthase N-terminal" evidence="22">
    <location>
        <begin position="232"/>
        <end position="342"/>
    </location>
</feature>
<feature type="binding site" evidence="21">
    <location>
        <position position="349"/>
    </location>
    <ligand>
        <name>Zn(2+)</name>
        <dbReference type="ChEBI" id="CHEBI:29105"/>
    </ligand>
</feature>
<evidence type="ECO:0000256" key="17">
    <source>
        <dbReference type="ARBA" id="ARBA00023268"/>
    </source>
</evidence>
<name>A0A6H2EKM5_9ACTO</name>
<dbReference type="InterPro" id="IPR016037">
    <property type="entry name" value="DHQ_synth_AroB"/>
</dbReference>
<evidence type="ECO:0000256" key="14">
    <source>
        <dbReference type="ARBA" id="ARBA00023027"/>
    </source>
</evidence>
<comment type="catalytic activity">
    <reaction evidence="19 20">
        <text>shikimate + ATP = 3-phosphoshikimate + ADP + H(+)</text>
        <dbReference type="Rhea" id="RHEA:13121"/>
        <dbReference type="ChEBI" id="CHEBI:15378"/>
        <dbReference type="ChEBI" id="CHEBI:30616"/>
        <dbReference type="ChEBI" id="CHEBI:36208"/>
        <dbReference type="ChEBI" id="CHEBI:145989"/>
        <dbReference type="ChEBI" id="CHEBI:456216"/>
        <dbReference type="EC" id="2.7.1.71"/>
    </reaction>
</comment>
<dbReference type="InterPro" id="IPR031322">
    <property type="entry name" value="Shikimate/glucono_kinase"/>
</dbReference>
<dbReference type="GO" id="GO:0009423">
    <property type="term" value="P:chorismate biosynthetic process"/>
    <property type="evidence" value="ECO:0007669"/>
    <property type="project" value="UniProtKB-UniRule"/>
</dbReference>
<keyword evidence="10 21" id="KW-0547">Nucleotide-binding</keyword>
<dbReference type="InterPro" id="IPR027417">
    <property type="entry name" value="P-loop_NTPase"/>
</dbReference>
<dbReference type="EC" id="4.2.3.4" evidence="21"/>
<evidence type="ECO:0000256" key="10">
    <source>
        <dbReference type="ARBA" id="ARBA00022741"/>
    </source>
</evidence>
<feature type="binding site" evidence="20">
    <location>
        <position position="58"/>
    </location>
    <ligand>
        <name>substrate</name>
    </ligand>
</feature>
<evidence type="ECO:0000313" key="25">
    <source>
        <dbReference type="Proteomes" id="UP000502298"/>
    </source>
</evidence>
<keyword evidence="13 20" id="KW-0067">ATP-binding</keyword>
<evidence type="ECO:0000256" key="2">
    <source>
        <dbReference type="ARBA" id="ARBA00001911"/>
    </source>
</evidence>
<feature type="binding site" evidence="20">
    <location>
        <position position="118"/>
    </location>
    <ligand>
        <name>ATP</name>
        <dbReference type="ChEBI" id="CHEBI:30616"/>
    </ligand>
</feature>
<dbReference type="GO" id="GO:0005737">
    <property type="term" value="C:cytoplasm"/>
    <property type="evidence" value="ECO:0007669"/>
    <property type="project" value="UniProtKB-SubCell"/>
</dbReference>
<feature type="binding site" evidence="21">
    <location>
        <position position="404"/>
    </location>
    <ligand>
        <name>Zn(2+)</name>
        <dbReference type="ChEBI" id="CHEBI:29105"/>
    </ligand>
</feature>
<keyword evidence="16 21" id="KW-0456">Lyase</keyword>
<keyword evidence="25" id="KW-1185">Reference proteome</keyword>
<dbReference type="InterPro" id="IPR050071">
    <property type="entry name" value="Dehydroquinate_synthase"/>
</dbReference>
<evidence type="ECO:0000256" key="18">
    <source>
        <dbReference type="ARBA" id="ARBA00023285"/>
    </source>
</evidence>
<feature type="binding site" evidence="20">
    <location>
        <position position="136"/>
    </location>
    <ligand>
        <name>substrate</name>
    </ligand>
</feature>
<evidence type="ECO:0000256" key="3">
    <source>
        <dbReference type="ARBA" id="ARBA00001947"/>
    </source>
</evidence>
<keyword evidence="11 20" id="KW-0418">Kinase</keyword>
<feature type="binding site" evidence="21">
    <location>
        <begin position="236"/>
        <end position="241"/>
    </location>
    <ligand>
        <name>NAD(+)</name>
        <dbReference type="ChEBI" id="CHEBI:57540"/>
    </ligand>
</feature>
<feature type="binding site" evidence="21">
    <location>
        <position position="307"/>
    </location>
    <ligand>
        <name>NAD(+)</name>
        <dbReference type="ChEBI" id="CHEBI:57540"/>
    </ligand>
</feature>